<dbReference type="Proteomes" id="UP000558192">
    <property type="component" value="Unassembled WGS sequence"/>
</dbReference>
<keyword evidence="3" id="KW-1185">Reference proteome</keyword>
<comment type="caution">
    <text evidence="2">The sequence shown here is derived from an EMBL/GenBank/DDBJ whole genome shotgun (WGS) entry which is preliminary data.</text>
</comment>
<dbReference type="RefSeq" id="WP_168067911.1">
    <property type="nucleotide sequence ID" value="NZ_JAATJC010000001.1"/>
</dbReference>
<feature type="signal peptide" evidence="1">
    <location>
        <begin position="1"/>
        <end position="29"/>
    </location>
</feature>
<accession>A0A7X5Y4S5</accession>
<evidence type="ECO:0000313" key="2">
    <source>
        <dbReference type="EMBL" id="NJC05189.1"/>
    </source>
</evidence>
<dbReference type="NCBIfam" id="NF035944">
    <property type="entry name" value="PEPxxWA-CTERM"/>
    <property type="match status" value="1"/>
</dbReference>
<dbReference type="EMBL" id="JAATJC010000001">
    <property type="protein sequence ID" value="NJC05189.1"/>
    <property type="molecule type" value="Genomic_DNA"/>
</dbReference>
<protein>
    <recommendedName>
        <fullName evidence="4">PEP-CTERM protein-sorting domain-containing protein</fullName>
    </recommendedName>
</protein>
<dbReference type="NCBIfam" id="TIGR02595">
    <property type="entry name" value="PEP_CTERM"/>
    <property type="match status" value="1"/>
</dbReference>
<organism evidence="2 3">
    <name type="scientific">Sphingomonas kaistensis</name>
    <dbReference type="NCBI Taxonomy" id="298708"/>
    <lineage>
        <taxon>Bacteria</taxon>
        <taxon>Pseudomonadati</taxon>
        <taxon>Pseudomonadota</taxon>
        <taxon>Alphaproteobacteria</taxon>
        <taxon>Sphingomonadales</taxon>
        <taxon>Sphingomonadaceae</taxon>
        <taxon>Sphingomonas</taxon>
    </lineage>
</organism>
<evidence type="ECO:0000256" key="1">
    <source>
        <dbReference type="SAM" id="SignalP"/>
    </source>
</evidence>
<evidence type="ECO:0000313" key="3">
    <source>
        <dbReference type="Proteomes" id="UP000558192"/>
    </source>
</evidence>
<reference evidence="2 3" key="1">
    <citation type="submission" date="2020-03" db="EMBL/GenBank/DDBJ databases">
        <title>Genomic Encyclopedia of Type Strains, Phase IV (KMG-IV): sequencing the most valuable type-strain genomes for metagenomic binning, comparative biology and taxonomic classification.</title>
        <authorList>
            <person name="Goeker M."/>
        </authorList>
    </citation>
    <scope>NUCLEOTIDE SEQUENCE [LARGE SCALE GENOMIC DNA]</scope>
    <source>
        <strain evidence="2 3">DSM 16846</strain>
    </source>
</reference>
<keyword evidence="1" id="KW-0732">Signal</keyword>
<sequence length="257" mass="25847">MVKQQQKSRKWMAGAAAASLALWSAPAAAQINQVDPGTLTATQSVNFTGVPGGAAPGTNYDGLLVIDGVAFGERFAGQTVSALGNFDQLSGSPAGALDLMAGSAGYNLAVFNSPAGAVLGGIGTLGFPANDALGEGAVSILFPTLQSQFAFRLAGGNGGSAFLSFFRADGSVIGSTTLANLPLGVSNFGFARADGIADIAGISMWNNDITGFGIASIRFDVATGVPEPTTWAMMLLGFLSVGLGLRRARAVPVAQLG</sequence>
<name>A0A7X5Y4S5_9SPHN</name>
<dbReference type="AlphaFoldDB" id="A0A7X5Y4S5"/>
<proteinExistence type="predicted"/>
<evidence type="ECO:0008006" key="4">
    <source>
        <dbReference type="Google" id="ProtNLM"/>
    </source>
</evidence>
<feature type="chain" id="PRO_5030545580" description="PEP-CTERM protein-sorting domain-containing protein" evidence="1">
    <location>
        <begin position="30"/>
        <end position="257"/>
    </location>
</feature>
<gene>
    <name evidence="2" type="ORF">GGQ97_000982</name>
</gene>
<dbReference type="InterPro" id="IPR013424">
    <property type="entry name" value="Ice-binding_C"/>
</dbReference>